<evidence type="ECO:0000259" key="1">
    <source>
        <dbReference type="Pfam" id="PF07659"/>
    </source>
</evidence>
<proteinExistence type="predicted"/>
<sequence>MDKITIHSELCTEMHALYTRKNADYGDSFAQLRKRYPNFVCMRLFDKLNRLDTIIQPGYECKVSDEKIEDTLMDIANYAIMELTERRAERPFAEEVMRRARNSEPVVIKNTDI</sequence>
<evidence type="ECO:0000313" key="2">
    <source>
        <dbReference type="EMBL" id="DAD89400.1"/>
    </source>
</evidence>
<feature type="domain" description="Nucleotide modification associated" evidence="1">
    <location>
        <begin position="21"/>
        <end position="83"/>
    </location>
</feature>
<protein>
    <submittedName>
        <fullName evidence="2">Nucleotide modification associated domain 1</fullName>
    </submittedName>
</protein>
<accession>A0A8S5N4P0</accession>
<name>A0A8S5N4P0_9CAUD</name>
<dbReference type="Pfam" id="PF07659">
    <property type="entry name" value="DUF1599"/>
    <property type="match status" value="1"/>
</dbReference>
<dbReference type="EMBL" id="BK015060">
    <property type="protein sequence ID" value="DAD89400.1"/>
    <property type="molecule type" value="Genomic_DNA"/>
</dbReference>
<reference evidence="2" key="1">
    <citation type="journal article" date="2021" name="Proc. Natl. Acad. Sci. U.S.A.">
        <title>A Catalog of Tens of Thousands of Viruses from Human Metagenomes Reveals Hidden Associations with Chronic Diseases.</title>
        <authorList>
            <person name="Tisza M.J."/>
            <person name="Buck C.B."/>
        </authorList>
    </citation>
    <scope>NUCLEOTIDE SEQUENCE</scope>
    <source>
        <strain evidence="2">CtiJY10</strain>
    </source>
</reference>
<organism evidence="2">
    <name type="scientific">Podoviridae sp. ctiJY10</name>
    <dbReference type="NCBI Taxonomy" id="2826572"/>
    <lineage>
        <taxon>Viruses</taxon>
        <taxon>Duplodnaviria</taxon>
        <taxon>Heunggongvirae</taxon>
        <taxon>Uroviricota</taxon>
        <taxon>Caudoviricetes</taxon>
    </lineage>
</organism>
<dbReference type="InterPro" id="IPR011630">
    <property type="entry name" value="DUF1599"/>
</dbReference>